<keyword evidence="6" id="KW-1133">Transmembrane helix</keyword>
<dbReference type="EMBL" id="CP046234">
    <property type="protein sequence ID" value="WFD46320.1"/>
    <property type="molecule type" value="Genomic_DNA"/>
</dbReference>
<keyword evidence="5" id="KW-0677">Repeat</keyword>
<feature type="repeat" description="Solcar" evidence="8">
    <location>
        <begin position="285"/>
        <end position="370"/>
    </location>
</feature>
<feature type="compositionally biased region" description="Acidic residues" evidence="10">
    <location>
        <begin position="158"/>
        <end position="167"/>
    </location>
</feature>
<evidence type="ECO:0000256" key="3">
    <source>
        <dbReference type="ARBA" id="ARBA00022448"/>
    </source>
</evidence>
<dbReference type="Proteomes" id="UP000818624">
    <property type="component" value="Chromosome 1"/>
</dbReference>
<dbReference type="InterPro" id="IPR023395">
    <property type="entry name" value="MCP_dom_sf"/>
</dbReference>
<evidence type="ECO:0000313" key="12">
    <source>
        <dbReference type="Proteomes" id="UP000818624"/>
    </source>
</evidence>
<evidence type="ECO:0000256" key="8">
    <source>
        <dbReference type="PROSITE-ProRule" id="PRU00282"/>
    </source>
</evidence>
<evidence type="ECO:0000256" key="9">
    <source>
        <dbReference type="RuleBase" id="RU000488"/>
    </source>
</evidence>
<evidence type="ECO:0008006" key="13">
    <source>
        <dbReference type="Google" id="ProtNLM"/>
    </source>
</evidence>
<evidence type="ECO:0000256" key="7">
    <source>
        <dbReference type="ARBA" id="ARBA00023136"/>
    </source>
</evidence>
<evidence type="ECO:0000256" key="5">
    <source>
        <dbReference type="ARBA" id="ARBA00022737"/>
    </source>
</evidence>
<keyword evidence="3 9" id="KW-0813">Transport</keyword>
<dbReference type="InterPro" id="IPR050391">
    <property type="entry name" value="Mito_Metabolite_Transporter"/>
</dbReference>
<comment type="subcellular location">
    <subcellularLocation>
        <location evidence="1">Membrane</location>
        <topology evidence="1">Multi-pass membrane protein</topology>
    </subcellularLocation>
</comment>
<gene>
    <name evidence="11" type="ORF">GLX27_000954</name>
</gene>
<comment type="similarity">
    <text evidence="2 9">Belongs to the mitochondrial carrier (TC 2.A.29) family.</text>
</comment>
<dbReference type="Pfam" id="PF00153">
    <property type="entry name" value="Mito_carr"/>
    <property type="match status" value="1"/>
</dbReference>
<evidence type="ECO:0000256" key="2">
    <source>
        <dbReference type="ARBA" id="ARBA00006375"/>
    </source>
</evidence>
<evidence type="ECO:0000256" key="6">
    <source>
        <dbReference type="ARBA" id="ARBA00022989"/>
    </source>
</evidence>
<organism evidence="11 12">
    <name type="scientific">Malassezia furfur</name>
    <name type="common">Pityriasis versicolor infection agent</name>
    <name type="synonym">Pityrosporum furfur</name>
    <dbReference type="NCBI Taxonomy" id="55194"/>
    <lineage>
        <taxon>Eukaryota</taxon>
        <taxon>Fungi</taxon>
        <taxon>Dikarya</taxon>
        <taxon>Basidiomycota</taxon>
        <taxon>Ustilaginomycotina</taxon>
        <taxon>Malasseziomycetes</taxon>
        <taxon>Malasseziales</taxon>
        <taxon>Malasseziaceae</taxon>
        <taxon>Malassezia</taxon>
    </lineage>
</organism>
<dbReference type="Gene3D" id="1.50.40.10">
    <property type="entry name" value="Mitochondrial carrier domain"/>
    <property type="match status" value="1"/>
</dbReference>
<dbReference type="PANTHER" id="PTHR45618">
    <property type="entry name" value="MITOCHONDRIAL DICARBOXYLATE CARRIER-RELATED"/>
    <property type="match status" value="1"/>
</dbReference>
<protein>
    <recommendedName>
        <fullName evidence="13">Mitochondrial carrier</fullName>
    </recommendedName>
</protein>
<evidence type="ECO:0000313" key="11">
    <source>
        <dbReference type="EMBL" id="WFD46320.1"/>
    </source>
</evidence>
<evidence type="ECO:0000256" key="4">
    <source>
        <dbReference type="ARBA" id="ARBA00022692"/>
    </source>
</evidence>
<proteinExistence type="inferred from homology"/>
<feature type="compositionally biased region" description="Basic and acidic residues" evidence="10">
    <location>
        <begin position="181"/>
        <end position="191"/>
    </location>
</feature>
<sequence>MDSADAHRLRPYYQPRDEMSFVATAPMLNAARPPGGEAASAPVRGANSPPRMALPSGATNRYMTSEADLAELGGVERLSPGAVAKGIAMSAALQFTSNFLAMPFEVGKLLLQVQWVPNEQAWDRMNAPQKNKAAPMPSDDVDAEDPWSGRSAWQEKSEAEEEEDDADPERYFRNVSAPPLQRRDSASRPHSTDGSGYVVRHSLYDEDARPEFVMPIVARGGVWEMIKAVARSKEGWMGLWKGTLTTFVLDVSTNAIQSIVTGFLSLFAPGALNAMPIAFSPQPFTTLGLLTLSHVVTGAVVSPLDLVRTRLVAQSTLPSHRKYAGPLDALRTIFREEGGWRTTYFTPLLLVPTVLDYLFRSVMTLGAPLLLENTFHLDPSAVPVSYALGELLISTLSLCITLPIETVRRRLQLQYHPPLHSARPAGFGRVRSANTARVGLRTCVETRPAPYTGVLECMYRIVSEETSIDPQLRPARNGLSVQSLVARGYSSVGGLRNLFRGFGMGFTANLLVFVLTLITGERQSGDGWTEM</sequence>
<name>A0ABY8EMU7_MALFU</name>
<keyword evidence="12" id="KW-1185">Reference proteome</keyword>
<dbReference type="PROSITE" id="PS50920">
    <property type="entry name" value="SOLCAR"/>
    <property type="match status" value="1"/>
</dbReference>
<dbReference type="InterPro" id="IPR018108">
    <property type="entry name" value="MCP_transmembrane"/>
</dbReference>
<keyword evidence="4 8" id="KW-0812">Transmembrane</keyword>
<accession>A0ABY8EMU7</accession>
<dbReference type="SUPFAM" id="SSF103506">
    <property type="entry name" value="Mitochondrial carrier"/>
    <property type="match status" value="1"/>
</dbReference>
<evidence type="ECO:0000256" key="10">
    <source>
        <dbReference type="SAM" id="MobiDB-lite"/>
    </source>
</evidence>
<reference evidence="11 12" key="1">
    <citation type="journal article" date="2020" name="Elife">
        <title>Loss of centromere function drives karyotype evolution in closely related Malassezia species.</title>
        <authorList>
            <person name="Sankaranarayanan S.R."/>
            <person name="Ianiri G."/>
            <person name="Coelho M.A."/>
            <person name="Reza M.H."/>
            <person name="Thimmappa B.C."/>
            <person name="Ganguly P."/>
            <person name="Vadnala R.N."/>
            <person name="Sun S."/>
            <person name="Siddharthan R."/>
            <person name="Tellgren-Roth C."/>
            <person name="Dawson T.L."/>
            <person name="Heitman J."/>
            <person name="Sanyal K."/>
        </authorList>
    </citation>
    <scope>NUCLEOTIDE SEQUENCE [LARGE SCALE GENOMIC DNA]</scope>
    <source>
        <strain evidence="11">CBS14141</strain>
    </source>
</reference>
<feature type="region of interest" description="Disordered" evidence="10">
    <location>
        <begin position="127"/>
        <end position="195"/>
    </location>
</feature>
<keyword evidence="7 8" id="KW-0472">Membrane</keyword>
<evidence type="ECO:0000256" key="1">
    <source>
        <dbReference type="ARBA" id="ARBA00004141"/>
    </source>
</evidence>